<comment type="function">
    <text evidence="7">Mechanosensitive channel that participates in the regulation of osmotic pressure changes within the cell, opening in response to stretch forces in the membrane lipid bilayer, without the need for other proteins. Contributes to normal resistance to hypoosmotic shock. Forms an ion channel of 1.0 nanosiemens conductance with a slight preference for anions.</text>
</comment>
<sequence length="283" mass="29781">MVEWLRGFYASSGARALADTMFGWSGKLLVALLILLVGWWFARRMSAGLQRMLLRGGADPLLGNFLRNLAFVLLLALVVVGALDRAGVPTASLLAALGAAGLAIGLALQGSLSNLAAGVLLMAFRPFRVGDSIEVGAISGVVQSVSLMQTFLLTGDNREVILPNAKVAGDVIVNVNARGTRRVDLAVGIGHDADVGRAIDLLREVAAADARVLAQPATEAAVVQLAESGVQLALRAWTRSGDYGGVQSDLLRTIKQRFDAEGVALARPSREVVLREVVPAEPR</sequence>
<dbReference type="Pfam" id="PF00924">
    <property type="entry name" value="MS_channel_2nd"/>
    <property type="match status" value="1"/>
</dbReference>
<name>A0ABV9QUQ6_9GAMM</name>
<feature type="transmembrane region" description="Helical" evidence="7">
    <location>
        <begin position="20"/>
        <end position="41"/>
    </location>
</feature>
<keyword evidence="7" id="KW-0997">Cell inner membrane</keyword>
<evidence type="ECO:0000256" key="6">
    <source>
        <dbReference type="ARBA" id="ARBA00023136"/>
    </source>
</evidence>
<dbReference type="Pfam" id="PF05552">
    <property type="entry name" value="MS_channel_1st_1"/>
    <property type="match status" value="1"/>
</dbReference>
<feature type="transmembrane region" description="Helical" evidence="7">
    <location>
        <begin position="61"/>
        <end position="83"/>
    </location>
</feature>
<dbReference type="Proteomes" id="UP001595886">
    <property type="component" value="Unassembled WGS sequence"/>
</dbReference>
<comment type="caution">
    <text evidence="11">The sequence shown here is derived from an EMBL/GenBank/DDBJ whole genome shotgun (WGS) entry which is preliminary data.</text>
</comment>
<dbReference type="PANTHER" id="PTHR30221:SF1">
    <property type="entry name" value="SMALL-CONDUCTANCE MECHANOSENSITIVE CHANNEL"/>
    <property type="match status" value="1"/>
</dbReference>
<keyword evidence="3" id="KW-1003">Cell membrane</keyword>
<dbReference type="InterPro" id="IPR008910">
    <property type="entry name" value="MSC_TM_helix"/>
</dbReference>
<dbReference type="InterPro" id="IPR011014">
    <property type="entry name" value="MscS_channel_TM-2"/>
</dbReference>
<dbReference type="Gene3D" id="2.30.30.60">
    <property type="match status" value="1"/>
</dbReference>
<proteinExistence type="inferred from homology"/>
<keyword evidence="7" id="KW-0407">Ion channel</keyword>
<dbReference type="SUPFAM" id="SSF82689">
    <property type="entry name" value="Mechanosensitive channel protein MscS (YggB), C-terminal domain"/>
    <property type="match status" value="1"/>
</dbReference>
<dbReference type="Pfam" id="PF21082">
    <property type="entry name" value="MS_channel_3rd"/>
    <property type="match status" value="1"/>
</dbReference>
<keyword evidence="7" id="KW-0813">Transport</keyword>
<keyword evidence="12" id="KW-1185">Reference proteome</keyword>
<dbReference type="InterPro" id="IPR011066">
    <property type="entry name" value="MscS_channel_C_sf"/>
</dbReference>
<evidence type="ECO:0000313" key="11">
    <source>
        <dbReference type="EMBL" id="MFC4821095.1"/>
    </source>
</evidence>
<dbReference type="Pfam" id="PF21088">
    <property type="entry name" value="MS_channel_1st"/>
    <property type="match status" value="1"/>
</dbReference>
<dbReference type="InterPro" id="IPR049142">
    <property type="entry name" value="MS_channel_1st"/>
</dbReference>
<evidence type="ECO:0000259" key="8">
    <source>
        <dbReference type="Pfam" id="PF00924"/>
    </source>
</evidence>
<dbReference type="PANTHER" id="PTHR30221">
    <property type="entry name" value="SMALL-CONDUCTANCE MECHANOSENSITIVE CHANNEL"/>
    <property type="match status" value="1"/>
</dbReference>
<evidence type="ECO:0000256" key="5">
    <source>
        <dbReference type="ARBA" id="ARBA00022989"/>
    </source>
</evidence>
<feature type="transmembrane region" description="Helical" evidence="7">
    <location>
        <begin position="95"/>
        <end position="124"/>
    </location>
</feature>
<dbReference type="RefSeq" id="WP_380021379.1">
    <property type="nucleotide sequence ID" value="NZ_JBHSHD010000008.1"/>
</dbReference>
<feature type="domain" description="Mechanosensitive ion channel MscS C-terminal" evidence="9">
    <location>
        <begin position="184"/>
        <end position="264"/>
    </location>
</feature>
<evidence type="ECO:0000256" key="4">
    <source>
        <dbReference type="ARBA" id="ARBA00022692"/>
    </source>
</evidence>
<evidence type="ECO:0000313" key="12">
    <source>
        <dbReference type="Proteomes" id="UP001595886"/>
    </source>
</evidence>
<comment type="similarity">
    <text evidence="2 7">Belongs to the MscS (TC 1.A.23) family.</text>
</comment>
<dbReference type="InterPro" id="IPR049278">
    <property type="entry name" value="MS_channel_C"/>
</dbReference>
<dbReference type="SUPFAM" id="SSF50182">
    <property type="entry name" value="Sm-like ribonucleoproteins"/>
    <property type="match status" value="1"/>
</dbReference>
<dbReference type="Gene3D" id="3.30.70.100">
    <property type="match status" value="1"/>
</dbReference>
<comment type="subunit">
    <text evidence="7">Homoheptamer.</text>
</comment>
<dbReference type="Gene3D" id="1.10.287.1260">
    <property type="match status" value="1"/>
</dbReference>
<accession>A0ABV9QUQ6</accession>
<dbReference type="SUPFAM" id="SSF82861">
    <property type="entry name" value="Mechanosensitive channel protein MscS (YggB), transmembrane region"/>
    <property type="match status" value="1"/>
</dbReference>
<dbReference type="InterPro" id="IPR023408">
    <property type="entry name" value="MscS_beta-dom_sf"/>
</dbReference>
<evidence type="ECO:0000256" key="7">
    <source>
        <dbReference type="RuleBase" id="RU369025"/>
    </source>
</evidence>
<dbReference type="InterPro" id="IPR010920">
    <property type="entry name" value="LSM_dom_sf"/>
</dbReference>
<dbReference type="InterPro" id="IPR045275">
    <property type="entry name" value="MscS_archaea/bacteria_type"/>
</dbReference>
<feature type="domain" description="Mechanosensitive ion channel transmembrane helices 2/3" evidence="10">
    <location>
        <begin position="69"/>
        <end position="109"/>
    </location>
</feature>
<keyword evidence="4 7" id="KW-0812">Transmembrane</keyword>
<dbReference type="InterPro" id="IPR006685">
    <property type="entry name" value="MscS_channel_2nd"/>
</dbReference>
<dbReference type="EMBL" id="JBHSHD010000008">
    <property type="protein sequence ID" value="MFC4821095.1"/>
    <property type="molecule type" value="Genomic_DNA"/>
</dbReference>
<keyword evidence="7" id="KW-0406">Ion transport</keyword>
<reference evidence="12" key="1">
    <citation type="journal article" date="2019" name="Int. J. Syst. Evol. Microbiol.">
        <title>The Global Catalogue of Microorganisms (GCM) 10K type strain sequencing project: providing services to taxonomists for standard genome sequencing and annotation.</title>
        <authorList>
            <consortium name="The Broad Institute Genomics Platform"/>
            <consortium name="The Broad Institute Genome Sequencing Center for Infectious Disease"/>
            <person name="Wu L."/>
            <person name="Ma J."/>
        </authorList>
    </citation>
    <scope>NUCLEOTIDE SEQUENCE [LARGE SCALE GENOMIC DNA]</scope>
    <source>
        <strain evidence="12">CCUG 30340</strain>
    </source>
</reference>
<evidence type="ECO:0000259" key="10">
    <source>
        <dbReference type="Pfam" id="PF21088"/>
    </source>
</evidence>
<protein>
    <recommendedName>
        <fullName evidence="7">Small-conductance mechanosensitive channel</fullName>
    </recommendedName>
</protein>
<feature type="domain" description="Mechanosensitive ion channel MscS" evidence="8">
    <location>
        <begin position="111"/>
        <end position="176"/>
    </location>
</feature>
<keyword evidence="5 7" id="KW-1133">Transmembrane helix</keyword>
<keyword evidence="6 7" id="KW-0472">Membrane</keyword>
<gene>
    <name evidence="11" type="ORF">ACFO6Q_12220</name>
</gene>
<evidence type="ECO:0000256" key="1">
    <source>
        <dbReference type="ARBA" id="ARBA00004651"/>
    </source>
</evidence>
<comment type="subcellular location">
    <subcellularLocation>
        <location evidence="7">Cell inner membrane</location>
        <topology evidence="7">Multi-pass membrane protein</topology>
    </subcellularLocation>
    <subcellularLocation>
        <location evidence="1">Cell membrane</location>
        <topology evidence="1">Multi-pass membrane protein</topology>
    </subcellularLocation>
</comment>
<organism evidence="11 12">
    <name type="scientific">Dokdonella ginsengisoli</name>
    <dbReference type="NCBI Taxonomy" id="363846"/>
    <lineage>
        <taxon>Bacteria</taxon>
        <taxon>Pseudomonadati</taxon>
        <taxon>Pseudomonadota</taxon>
        <taxon>Gammaproteobacteria</taxon>
        <taxon>Lysobacterales</taxon>
        <taxon>Rhodanobacteraceae</taxon>
        <taxon>Dokdonella</taxon>
    </lineage>
</organism>
<evidence type="ECO:0000259" key="9">
    <source>
        <dbReference type="Pfam" id="PF21082"/>
    </source>
</evidence>
<evidence type="ECO:0000256" key="3">
    <source>
        <dbReference type="ARBA" id="ARBA00022475"/>
    </source>
</evidence>
<comment type="caution">
    <text evidence="7">Lacks conserved residue(s) required for the propagation of feature annotation.</text>
</comment>
<evidence type="ECO:0000256" key="2">
    <source>
        <dbReference type="ARBA" id="ARBA00008017"/>
    </source>
</evidence>